<gene>
    <name evidence="1" type="ORF">SS59_26205</name>
</gene>
<comment type="caution">
    <text evidence="1">The sequence shown here is derived from an EMBL/GenBank/DDBJ whole genome shotgun (WGS) entry which is preliminary data.</text>
</comment>
<name>A0A837F3L6_9ENTR</name>
<dbReference type="Proteomes" id="UP000033679">
    <property type="component" value="Unassembled WGS sequence"/>
</dbReference>
<protein>
    <submittedName>
        <fullName evidence="1">Uncharacterized protein</fullName>
    </submittedName>
</protein>
<accession>A0A837F3L6</accession>
<organism evidence="1 2">
    <name type="scientific">Enterobacter hormaechei subsp. xiangfangensis</name>
    <dbReference type="NCBI Taxonomy" id="1296536"/>
    <lineage>
        <taxon>Bacteria</taxon>
        <taxon>Pseudomonadati</taxon>
        <taxon>Pseudomonadota</taxon>
        <taxon>Gammaproteobacteria</taxon>
        <taxon>Enterobacterales</taxon>
        <taxon>Enterobacteriaceae</taxon>
        <taxon>Enterobacter</taxon>
        <taxon>Enterobacter cloacae complex</taxon>
    </lineage>
</organism>
<dbReference type="EMBL" id="JZYN01000082">
    <property type="protein sequence ID" value="KJM56745.1"/>
    <property type="molecule type" value="Genomic_DNA"/>
</dbReference>
<dbReference type="AlphaFoldDB" id="A0A837F3L6"/>
<sequence length="76" mass="8732">MLLDDQRAVRNCSLPNPPEIILKLPDWLHAFMRIILPGEVHLLFIPIPAGDMHNHTARIAIIDIQWLNLVFGSDWV</sequence>
<evidence type="ECO:0000313" key="2">
    <source>
        <dbReference type="Proteomes" id="UP000033679"/>
    </source>
</evidence>
<evidence type="ECO:0000313" key="1">
    <source>
        <dbReference type="EMBL" id="KJM56745.1"/>
    </source>
</evidence>
<proteinExistence type="predicted"/>
<reference evidence="1 2" key="1">
    <citation type="submission" date="2015-03" db="EMBL/GenBank/DDBJ databases">
        <authorList>
            <person name="McCorrison J."/>
            <person name="Sanka R."/>
            <person name="Adams M."/>
            <person name="Brinkac L."/>
            <person name="Nierman W."/>
            <person name="Sutton G."/>
            <person name="Nelson K."/>
            <person name="Kiedrowski L."/>
            <person name="Guerrero D."/>
            <person name="Bonomo R."/>
        </authorList>
    </citation>
    <scope>NUCLEOTIDE SEQUENCE [LARGE SCALE GENOMIC DNA]</scope>
    <source>
        <strain evidence="1 2">39373</strain>
    </source>
</reference>